<dbReference type="InterPro" id="IPR022385">
    <property type="entry name" value="Rhs_assc_core"/>
</dbReference>
<keyword evidence="5" id="KW-1185">Reference proteome</keyword>
<evidence type="ECO:0000313" key="5">
    <source>
        <dbReference type="Proteomes" id="UP000198215"/>
    </source>
</evidence>
<dbReference type="InterPro" id="IPR030934">
    <property type="entry name" value="Intein_C"/>
</dbReference>
<keyword evidence="1" id="KW-0677">Repeat</keyword>
<dbReference type="InterPro" id="IPR003587">
    <property type="entry name" value="Hint_dom_N"/>
</dbReference>
<dbReference type="NCBIfam" id="TIGR01643">
    <property type="entry name" value="YD_repeat_2x"/>
    <property type="match status" value="2"/>
</dbReference>
<dbReference type="InterPro" id="IPR006530">
    <property type="entry name" value="YD"/>
</dbReference>
<proteinExistence type="predicted"/>
<dbReference type="SUPFAM" id="SSF51294">
    <property type="entry name" value="Hedgehog/intein (Hint) domain"/>
    <property type="match status" value="1"/>
</dbReference>
<feature type="domain" description="Hint" evidence="3">
    <location>
        <begin position="2024"/>
        <end position="2125"/>
    </location>
</feature>
<feature type="region of interest" description="Disordered" evidence="2">
    <location>
        <begin position="40"/>
        <end position="81"/>
    </location>
</feature>
<dbReference type="PROSITE" id="PS50818">
    <property type="entry name" value="INTEIN_C_TER"/>
    <property type="match status" value="1"/>
</dbReference>
<dbReference type="InterPro" id="IPR029060">
    <property type="entry name" value="PIN-like_dom_sf"/>
</dbReference>
<dbReference type="InterPro" id="IPR056823">
    <property type="entry name" value="TEN-like_YD-shell"/>
</dbReference>
<dbReference type="Pfam" id="PF25023">
    <property type="entry name" value="TEN_YD-shell"/>
    <property type="match status" value="1"/>
</dbReference>
<gene>
    <name evidence="4" type="ORF">GA0070614_4388</name>
</gene>
<dbReference type="OrthoDB" id="291011at2"/>
<evidence type="ECO:0000313" key="4">
    <source>
        <dbReference type="EMBL" id="SCG68420.1"/>
    </source>
</evidence>
<dbReference type="PANTHER" id="PTHR32305:SF17">
    <property type="entry name" value="TRNA NUCLEASE WAPA"/>
    <property type="match status" value="1"/>
</dbReference>
<dbReference type="NCBIfam" id="TIGR03696">
    <property type="entry name" value="Rhs_assc_core"/>
    <property type="match status" value="1"/>
</dbReference>
<accession>A0A1C5JCX7</accession>
<dbReference type="Gene3D" id="2.170.16.10">
    <property type="entry name" value="Hedgehog/Intein (Hint) domain"/>
    <property type="match status" value="1"/>
</dbReference>
<sequence>MFSRLLVASGAVQRRVVRPVSWAMAGVMSMSLIQVATAPASAAAERKRPTATDTGKTVPNRAPLGVKPRKGNPAADAATTTPAKVTWPAAGATEITVPAAPVIAPTPAGARDAGKAAKATTGPAATAKAGGLAVSVAAVAAPAAKVDAKAVAPSITPSTAPGKIRVEVLDRKATERAKVDGPLVRVQRTDGQQGAGDIKLGVSYDGLAGAYGGDFGSRLTLVKLPECALTTPEKAACAAQPVPTVNDNTTRTLSATVSAAAAGTTFAMAATESSSQGDYGATKLAPSSKWSVAPSTGGFSWSYPMRTPPVPGGGAPGITLAYSSQSVDGRTAATNNQGSWVGEGFNYEPGHIERRYKSCSDDGHDQYVDQCWAYDNATILLNGKSTELVKSGSTWKFATDDGSKVQRFTGAVNGDNDGEYWVVTTTDGTEYYFGKNRLDGWVSGKEETNSVWTVPVFGDDANEPCNKATFLESHCNQAWRWSLDYVKDRYGNVSSYFYTRETNHYARAKNTDVNGVPYHRGGHLKRIDYGQRHNAVYTTNAPARVRFDVKERCLPSGTIDCDPADLNATTAPYWPDVPFDRNCNANVKCKLDQISPTFWTRARLTGVTTEIREGAGWTPVDNWKLDHLLTDNGDGSRTLWLHKITHTGMYGSAADIAMPSVELGGLQLPNRVDRDNDNIGPLVRFRLATVWTDTGGQIDVNYASPDCTATTLPTEGNSTKRCYPVKWNPLGTGDPITDWFFKYVVAAVIETDRTGGAPDMVTKYDYLDGAAWRKADPDGIGDPKDLTWSEWRGYGKVVVTVGNGQVQTTKTEYRYLRGMHGDKIPSSTDTRDVRVTDSAGVEHIDYDQFSGHQLESTVYNGSAVVSRNIATPWRHNTATESHTWGDKKAWFTNTSTTRSFVALAAGGFRETKNVSSFETTFGRVTQTENLGDVNVTGDEACNRTTYADNPTAHLYSLVARTESVSVACSVTPDRKTQVISDTRTLYDGKAFGVAPTLGNPTKSERLKSHDGTTATYITASSGTFDSYGRPLTATDAMGKTTTTAYTETNGLTTKVVETNPLDHVTTTEYAPAWGSPVKQTDPNNLVSQLEYDPLGRLTKVWMPDRTGAAGLDPNIKYTYLIRTDKPVAVKTEKRQTDGSYSVEYKLHDGLLRPRQVQTEGPNGTRMVADTMYTPTGKLDRTYATYNAAGAPADTIFPATIGEVEGQTFYVYDGADRVTAEITSVAGNEKWRTTTTYGGDRISVDPPEGGTPTTKVTNAIGQTTQLLQYKGTGPSGAFDKTEYTYTPSGQLATVKDPAGNVWRHEYDQLGRQVKSIDPDAGTTVTTYDNLNRVTSTTNGAGQMISTTYDAIGRTTATYKGTAESGVLLSSWTYDLEMLGKLSSASRWVEGAEYATYYTAFDEFYRPHATYYQVPEHAGAELASLYTFSTEYNSDGTVASVGMSEGGGMPFEAIAYTYDGLERLTATNGDAPYLTDVDYSTTGEVIQTEAALGANKVWSTYQYEQGTKRLSKLRLDRSGAPVIDLDANYTYDPSGNILRISNTPSGTRDVQCFTYDYLRRMERAWTSASTATDPCVGGPSVTGVGGVAPYHHAYTFDVTGNRKTETQYGTDGSTLINRSYTYPTAGTAQPHTLRQMTETTPQGDRLYSYEYDAAGNTKRRTKVGEDQTLVWDAEGNLESVTDATGKKTSFLYDVDGSRMLRKEPNSTTLYLPGMEIRLNHTTRATDATRYYSLPGGGTIVRKLNGLFYVASDHHGTGQATVDETGAITHRRTTPFGENRGNPLAPGQWPTEKGFVNGNVDSTTGLVNIGAREYDIVTGRFISVDPIIDNGDPQQMNGYAYANNNPISFSDPDGLKACSDDACGPGADYEDMYGNYHNVKGHNDGCGGCSGAYDPDEPTINVHNNPRATAADKARAAAAAAERERQARIARAKQRILDSAKALAKILMDELGITDALNCFTQGDMGGCLATAGNIAGAMLGGVLGKLAVRYGAPWKWKKLANLTSRVKGLLGDLVGGVKDFFNACRKHSFAPGTLVLLADGSTRRIEEVKPGDQVLATDPETGRSEARPVVATHINLDIDLADVTVSVVGVDDQVIKTTQNHPFWSQDRLAWLGAAELQIGESLLTSSGVSATVVEVVSHHGQRVMHDLTVDTIHSYHVLAGPTPVLVHNCEVAVDTNVVSAALGEGKEAAVDAALGGRNPVLSPTARGELLEKHSAEAVDGWLSARGGRMGPPATEGGVKAIQGSLRAMWKGKSFRPVMKDSDAAVLDSARQEGLPLMTNDQQFARNARRLGHAIEGF</sequence>
<dbReference type="CDD" id="cd00081">
    <property type="entry name" value="Hint"/>
    <property type="match status" value="1"/>
</dbReference>
<protein>
    <submittedName>
        <fullName evidence="4">RHS repeat-associated core domain-containing protein</fullName>
    </submittedName>
</protein>
<dbReference type="Gene3D" id="2.180.10.10">
    <property type="entry name" value="RHS repeat-associated core"/>
    <property type="match status" value="2"/>
</dbReference>
<dbReference type="EMBL" id="LT607753">
    <property type="protein sequence ID" value="SCG68420.1"/>
    <property type="molecule type" value="Genomic_DNA"/>
</dbReference>
<dbReference type="Proteomes" id="UP000198215">
    <property type="component" value="Chromosome I"/>
</dbReference>
<evidence type="ECO:0000256" key="2">
    <source>
        <dbReference type="SAM" id="MobiDB-lite"/>
    </source>
</evidence>
<dbReference type="SUPFAM" id="SSF88723">
    <property type="entry name" value="PIN domain-like"/>
    <property type="match status" value="1"/>
</dbReference>
<organism evidence="4 5">
    <name type="scientific">Micromonospora coxensis</name>
    <dbReference type="NCBI Taxonomy" id="356852"/>
    <lineage>
        <taxon>Bacteria</taxon>
        <taxon>Bacillati</taxon>
        <taxon>Actinomycetota</taxon>
        <taxon>Actinomycetes</taxon>
        <taxon>Micromonosporales</taxon>
        <taxon>Micromonosporaceae</taxon>
        <taxon>Micromonospora</taxon>
    </lineage>
</organism>
<dbReference type="Pfam" id="PF07591">
    <property type="entry name" value="PT-HINT"/>
    <property type="match status" value="1"/>
</dbReference>
<dbReference type="InterPro" id="IPR031325">
    <property type="entry name" value="RHS_repeat"/>
</dbReference>
<dbReference type="SMART" id="SM00306">
    <property type="entry name" value="HintN"/>
    <property type="match status" value="1"/>
</dbReference>
<dbReference type="InterPro" id="IPR050708">
    <property type="entry name" value="T6SS_VgrG/RHS"/>
</dbReference>
<dbReference type="PANTHER" id="PTHR32305">
    <property type="match status" value="1"/>
</dbReference>
<name>A0A1C5JCX7_9ACTN</name>
<reference evidence="5" key="1">
    <citation type="submission" date="2016-06" db="EMBL/GenBank/DDBJ databases">
        <authorList>
            <person name="Varghese N."/>
            <person name="Submissions Spin"/>
        </authorList>
    </citation>
    <scope>NUCLEOTIDE SEQUENCE [LARGE SCALE GENOMIC DNA]</scope>
    <source>
        <strain evidence="5">DSM 45161</strain>
    </source>
</reference>
<dbReference type="Pfam" id="PF05593">
    <property type="entry name" value="RHS_repeat"/>
    <property type="match status" value="1"/>
</dbReference>
<evidence type="ECO:0000259" key="3">
    <source>
        <dbReference type="SMART" id="SM00306"/>
    </source>
</evidence>
<dbReference type="RefSeq" id="WP_088977694.1">
    <property type="nucleotide sequence ID" value="NZ_LT607753.1"/>
</dbReference>
<evidence type="ECO:0000256" key="1">
    <source>
        <dbReference type="ARBA" id="ARBA00022737"/>
    </source>
</evidence>
<dbReference type="InterPro" id="IPR036844">
    <property type="entry name" value="Hint_dom_sf"/>
</dbReference>